<sequence length="175" mass="20055">MRNDPSFKSATPATTSTSTNYDNHYARAAKSRVPVTVHKTEHLTHEVLTTFLAEVTAIMNARPLVPVSSDPESPFILTPATLLTQKTGVLPPPHGDFNEKDLLRQQWRRVQSLANSFWNRWRKEYLSTLQSRRKWHSTRPNLQQGDVVLLKDPLANEINGLWVLLKRFTLVQMDL</sequence>
<organism evidence="3 4">
    <name type="scientific">Mugilogobius chulae</name>
    <name type="common">yellowstripe goby</name>
    <dbReference type="NCBI Taxonomy" id="88201"/>
    <lineage>
        <taxon>Eukaryota</taxon>
        <taxon>Metazoa</taxon>
        <taxon>Chordata</taxon>
        <taxon>Craniata</taxon>
        <taxon>Vertebrata</taxon>
        <taxon>Euteleostomi</taxon>
        <taxon>Actinopterygii</taxon>
        <taxon>Neopterygii</taxon>
        <taxon>Teleostei</taxon>
        <taxon>Neoteleostei</taxon>
        <taxon>Acanthomorphata</taxon>
        <taxon>Gobiaria</taxon>
        <taxon>Gobiiformes</taxon>
        <taxon>Gobioidei</taxon>
        <taxon>Gobiidae</taxon>
        <taxon>Gobionellinae</taxon>
        <taxon>Mugilogobius</taxon>
    </lineage>
</organism>
<proteinExistence type="predicted"/>
<dbReference type="Pfam" id="PF18701">
    <property type="entry name" value="DUF5641"/>
    <property type="match status" value="1"/>
</dbReference>
<feature type="compositionally biased region" description="Low complexity" evidence="1">
    <location>
        <begin position="9"/>
        <end position="19"/>
    </location>
</feature>
<name>A0AAW0MP55_9GOBI</name>
<dbReference type="AlphaFoldDB" id="A0AAW0MP55"/>
<evidence type="ECO:0000313" key="3">
    <source>
        <dbReference type="EMBL" id="KAK7882503.1"/>
    </source>
</evidence>
<evidence type="ECO:0000259" key="2">
    <source>
        <dbReference type="Pfam" id="PF18701"/>
    </source>
</evidence>
<accession>A0AAW0MP55</accession>
<dbReference type="InterPro" id="IPR040676">
    <property type="entry name" value="DUF5641"/>
</dbReference>
<comment type="caution">
    <text evidence="3">The sequence shown here is derived from an EMBL/GenBank/DDBJ whole genome shotgun (WGS) entry which is preliminary data.</text>
</comment>
<dbReference type="PANTHER" id="PTHR47331">
    <property type="entry name" value="PHD-TYPE DOMAIN-CONTAINING PROTEIN"/>
    <property type="match status" value="1"/>
</dbReference>
<gene>
    <name evidence="3" type="ORF">WMY93_028677</name>
</gene>
<evidence type="ECO:0000256" key="1">
    <source>
        <dbReference type="SAM" id="MobiDB-lite"/>
    </source>
</evidence>
<dbReference type="EMBL" id="JBBPFD010000021">
    <property type="protein sequence ID" value="KAK7882503.1"/>
    <property type="molecule type" value="Genomic_DNA"/>
</dbReference>
<feature type="region of interest" description="Disordered" evidence="1">
    <location>
        <begin position="1"/>
        <end position="20"/>
    </location>
</feature>
<feature type="domain" description="DUF5641" evidence="2">
    <location>
        <begin position="106"/>
        <end position="155"/>
    </location>
</feature>
<protein>
    <recommendedName>
        <fullName evidence="2">DUF5641 domain-containing protein</fullName>
    </recommendedName>
</protein>
<dbReference type="Proteomes" id="UP001460270">
    <property type="component" value="Unassembled WGS sequence"/>
</dbReference>
<keyword evidence="4" id="KW-1185">Reference proteome</keyword>
<reference evidence="4" key="1">
    <citation type="submission" date="2024-04" db="EMBL/GenBank/DDBJ databases">
        <title>Salinicola lusitanus LLJ914,a marine bacterium isolated from the Okinawa Trough.</title>
        <authorList>
            <person name="Li J."/>
        </authorList>
    </citation>
    <scope>NUCLEOTIDE SEQUENCE [LARGE SCALE GENOMIC DNA]</scope>
</reference>
<evidence type="ECO:0000313" key="4">
    <source>
        <dbReference type="Proteomes" id="UP001460270"/>
    </source>
</evidence>
<dbReference type="PANTHER" id="PTHR47331:SF6">
    <property type="entry name" value="DOUBLECORTIN DOMAIN-CONTAINING PROTEIN"/>
    <property type="match status" value="1"/>
</dbReference>